<sequence>MSFSNTAEAPTLEITKKYPNQAFDQIPESRHHGAEWANMINAHICHDAIEALVYKSLNAAYDQAMTDNYLSTSNKSVVVPVAIKCVELGWVSAIAYRKIDAHAINDVLTMLLFDLDRSSGIVVLRSHSEILIGSGLIKY</sequence>
<evidence type="ECO:0000313" key="2">
    <source>
        <dbReference type="Proteomes" id="UP000777935"/>
    </source>
</evidence>
<gene>
    <name evidence="1" type="ORF">HRQ87_18380</name>
</gene>
<dbReference type="RefSeq" id="WP_174139906.1">
    <property type="nucleotide sequence ID" value="NZ_JABUFE010000018.1"/>
</dbReference>
<name>A0ABX2J0T4_9RHOB</name>
<keyword evidence="2" id="KW-1185">Reference proteome</keyword>
<protein>
    <submittedName>
        <fullName evidence="1">Uncharacterized protein</fullName>
    </submittedName>
</protein>
<dbReference type="Proteomes" id="UP000777935">
    <property type="component" value="Unassembled WGS sequence"/>
</dbReference>
<evidence type="ECO:0000313" key="1">
    <source>
        <dbReference type="EMBL" id="NSX56754.1"/>
    </source>
</evidence>
<comment type="caution">
    <text evidence="1">The sequence shown here is derived from an EMBL/GenBank/DDBJ whole genome shotgun (WGS) entry which is preliminary data.</text>
</comment>
<reference evidence="1 2" key="1">
    <citation type="submission" date="2020-06" db="EMBL/GenBank/DDBJ databases">
        <title>Sulfitobacter algicola sp. nov., isolated from green algae.</title>
        <authorList>
            <person name="Wang C."/>
        </authorList>
    </citation>
    <scope>NUCLEOTIDE SEQUENCE [LARGE SCALE GENOMIC DNA]</scope>
    <source>
        <strain evidence="1 2">1151</strain>
    </source>
</reference>
<organism evidence="1 2">
    <name type="scientific">Parasulfitobacter algicola</name>
    <dbReference type="NCBI Taxonomy" id="2614809"/>
    <lineage>
        <taxon>Bacteria</taxon>
        <taxon>Pseudomonadati</taxon>
        <taxon>Pseudomonadota</taxon>
        <taxon>Alphaproteobacteria</taxon>
        <taxon>Rhodobacterales</taxon>
        <taxon>Roseobacteraceae</taxon>
        <taxon>Parasulfitobacter</taxon>
    </lineage>
</organism>
<accession>A0ABX2J0T4</accession>
<dbReference type="EMBL" id="JABUFE010000018">
    <property type="protein sequence ID" value="NSX56754.1"/>
    <property type="molecule type" value="Genomic_DNA"/>
</dbReference>
<proteinExistence type="predicted"/>